<keyword evidence="3 6" id="KW-0288">FMN</keyword>
<feature type="binding site" evidence="6">
    <location>
        <begin position="41"/>
        <end position="46"/>
    </location>
    <ligand>
        <name>FMN</name>
        <dbReference type="ChEBI" id="CHEBI:58210"/>
    </ligand>
</feature>
<feature type="binding site" evidence="6">
    <location>
        <position position="85"/>
    </location>
    <ligand>
        <name>FMN</name>
        <dbReference type="ChEBI" id="CHEBI:58210"/>
    </ligand>
</feature>
<feature type="domain" description="Pyridoxamine 5'-phosphate oxidase N-terminal" evidence="7">
    <location>
        <begin position="21"/>
        <end position="139"/>
    </location>
</feature>
<evidence type="ECO:0000256" key="5">
    <source>
        <dbReference type="NCBIfam" id="TIGR00558"/>
    </source>
</evidence>
<feature type="domain" description="Pyridoxine 5'-phosphate oxidase dimerisation C-terminal" evidence="8">
    <location>
        <begin position="152"/>
        <end position="192"/>
    </location>
</feature>
<dbReference type="InterPro" id="IPR000659">
    <property type="entry name" value="Pyridox_Oxase"/>
</dbReference>
<dbReference type="GO" id="GO:0004733">
    <property type="term" value="F:pyridoxamine phosphate oxidase activity"/>
    <property type="evidence" value="ECO:0007669"/>
    <property type="project" value="UniProtKB-UniRule"/>
</dbReference>
<dbReference type="EMBL" id="CP013188">
    <property type="protein sequence ID" value="ALO44153.1"/>
    <property type="molecule type" value="Genomic_DNA"/>
</dbReference>
<dbReference type="InterPro" id="IPR019576">
    <property type="entry name" value="Pyridoxamine_oxidase_dimer_C"/>
</dbReference>
<dbReference type="PATRIC" id="fig|161398.10.peg.3759"/>
<dbReference type="STRING" id="161398.PP2015_3680"/>
<dbReference type="GO" id="GO:0008615">
    <property type="term" value="P:pyridoxine biosynthetic process"/>
    <property type="evidence" value="ECO:0007669"/>
    <property type="project" value="UniProtKB-UniRule"/>
</dbReference>
<evidence type="ECO:0000313" key="10">
    <source>
        <dbReference type="Proteomes" id="UP000061457"/>
    </source>
</evidence>
<dbReference type="PIRSF" id="PIRSF000190">
    <property type="entry name" value="Pyd_amn-ph_oxd"/>
    <property type="match status" value="1"/>
</dbReference>
<dbReference type="InterPro" id="IPR011576">
    <property type="entry name" value="Pyridox_Oxase_N"/>
</dbReference>
<dbReference type="Pfam" id="PF10590">
    <property type="entry name" value="PNP_phzG_C"/>
    <property type="match status" value="1"/>
</dbReference>
<name>A0A0S2K7F1_9GAMM</name>
<evidence type="ECO:0000259" key="7">
    <source>
        <dbReference type="Pfam" id="PF01243"/>
    </source>
</evidence>
<comment type="cofactor">
    <cofactor evidence="6">
        <name>FMN</name>
        <dbReference type="ChEBI" id="CHEBI:58210"/>
    </cofactor>
    <text evidence="6">Binds 1 FMN per subunit.</text>
</comment>
<dbReference type="SUPFAM" id="SSF50475">
    <property type="entry name" value="FMN-binding split barrel"/>
    <property type="match status" value="1"/>
</dbReference>
<evidence type="ECO:0000313" key="9">
    <source>
        <dbReference type="EMBL" id="ALO44153.1"/>
    </source>
</evidence>
<comment type="similarity">
    <text evidence="1">Belongs to the pyridoxamine 5'-phosphate oxidase family.</text>
</comment>
<protein>
    <recommendedName>
        <fullName evidence="5">Pyridoxamine 5'-phosphate oxidase</fullName>
        <ecNumber evidence="5">1.4.3.5</ecNumber>
    </recommendedName>
</protein>
<dbReference type="InterPro" id="IPR012349">
    <property type="entry name" value="Split_barrel_FMN-bd"/>
</dbReference>
<dbReference type="PANTHER" id="PTHR10851">
    <property type="entry name" value="PYRIDOXINE-5-PHOSPHATE OXIDASE"/>
    <property type="match status" value="1"/>
</dbReference>
<evidence type="ECO:0000256" key="6">
    <source>
        <dbReference type="PIRSR" id="PIRSR000190-2"/>
    </source>
</evidence>
<dbReference type="AlphaFoldDB" id="A0A0S2K7F1"/>
<dbReference type="PANTHER" id="PTHR10851:SF0">
    <property type="entry name" value="PYRIDOXINE-5'-PHOSPHATE OXIDASE"/>
    <property type="match status" value="1"/>
</dbReference>
<evidence type="ECO:0000259" key="8">
    <source>
        <dbReference type="Pfam" id="PF10590"/>
    </source>
</evidence>
<evidence type="ECO:0000256" key="3">
    <source>
        <dbReference type="ARBA" id="ARBA00022643"/>
    </source>
</evidence>
<dbReference type="Gene3D" id="2.30.110.10">
    <property type="entry name" value="Electron Transport, Fmn-binding Protein, Chain A"/>
    <property type="match status" value="1"/>
</dbReference>
<dbReference type="Proteomes" id="UP000061457">
    <property type="component" value="Chromosome II"/>
</dbReference>
<dbReference type="RefSeq" id="WP_058032033.1">
    <property type="nucleotide sequence ID" value="NZ_CP013188.1"/>
</dbReference>
<dbReference type="Pfam" id="PF01243">
    <property type="entry name" value="PNPOx_N"/>
    <property type="match status" value="1"/>
</dbReference>
<sequence length="192" mass="22125">MNNPIEKFNDLWRQALLDSPLQQKSAVCVSTINAEGFPESRFVDLKQVDEQGFVFCTYYDSNKGQEISCNPKVSLTVWWDHIGQQVRVVGLAEQISEQAAIQFWQTRSRSAQLTTLSCEQSQPLSSESALVEQFDKTQQTFEGKEVTKPEKWGGYRIRPVSIEFLAFAESRLHLRTRFTKKNDVWTKMLLQP</sequence>
<dbReference type="EC" id="1.4.3.5" evidence="5"/>
<gene>
    <name evidence="9" type="ORF">PP2015_3680</name>
</gene>
<organism evidence="9 10">
    <name type="scientific">Pseudoalteromonas phenolica</name>
    <dbReference type="NCBI Taxonomy" id="161398"/>
    <lineage>
        <taxon>Bacteria</taxon>
        <taxon>Pseudomonadati</taxon>
        <taxon>Pseudomonadota</taxon>
        <taxon>Gammaproteobacteria</taxon>
        <taxon>Alteromonadales</taxon>
        <taxon>Pseudoalteromonadaceae</taxon>
        <taxon>Pseudoalteromonas</taxon>
    </lineage>
</organism>
<evidence type="ECO:0000256" key="4">
    <source>
        <dbReference type="ARBA" id="ARBA00023002"/>
    </source>
</evidence>
<dbReference type="OrthoDB" id="9780392at2"/>
<feature type="binding site" evidence="6">
    <location>
        <position position="175"/>
    </location>
    <ligand>
        <name>FMN</name>
        <dbReference type="ChEBI" id="CHEBI:58210"/>
    </ligand>
</feature>
<evidence type="ECO:0000256" key="2">
    <source>
        <dbReference type="ARBA" id="ARBA00022630"/>
    </source>
</evidence>
<keyword evidence="10" id="KW-1185">Reference proteome</keyword>
<dbReference type="NCBIfam" id="NF004231">
    <property type="entry name" value="PRK05679.1"/>
    <property type="match status" value="1"/>
</dbReference>
<dbReference type="KEGG" id="pphe:PP2015_3680"/>
<keyword evidence="2" id="KW-0285">Flavoprotein</keyword>
<proteinExistence type="inferred from homology"/>
<reference evidence="9 10" key="1">
    <citation type="submission" date="2015-11" db="EMBL/GenBank/DDBJ databases">
        <authorList>
            <person name="Zhang Y."/>
            <person name="Guo Z."/>
        </authorList>
    </citation>
    <scope>NUCLEOTIDE SEQUENCE [LARGE SCALE GENOMIC DNA]</scope>
    <source>
        <strain evidence="9 10">KCTC 12086</strain>
    </source>
</reference>
<dbReference type="GO" id="GO:0010181">
    <property type="term" value="F:FMN binding"/>
    <property type="evidence" value="ECO:0007669"/>
    <property type="project" value="UniProtKB-UniRule"/>
</dbReference>
<keyword evidence="4" id="KW-0560">Oxidoreductase</keyword>
<accession>A0A0S2K7F1</accession>
<dbReference type="NCBIfam" id="TIGR00558">
    <property type="entry name" value="pdxH"/>
    <property type="match status" value="1"/>
</dbReference>
<feature type="binding site" evidence="6">
    <location>
        <position position="63"/>
    </location>
    <ligand>
        <name>FMN</name>
        <dbReference type="ChEBI" id="CHEBI:58210"/>
    </ligand>
</feature>
<feature type="binding site" evidence="6">
    <location>
        <begin position="120"/>
        <end position="121"/>
    </location>
    <ligand>
        <name>FMN</name>
        <dbReference type="ChEBI" id="CHEBI:58210"/>
    </ligand>
</feature>
<evidence type="ECO:0000256" key="1">
    <source>
        <dbReference type="ARBA" id="ARBA00007301"/>
    </source>
</evidence>